<feature type="chain" id="PRO_5045438761" description="DUF4855 domain-containing protein" evidence="2">
    <location>
        <begin position="27"/>
        <end position="1287"/>
    </location>
</feature>
<evidence type="ECO:0000259" key="4">
    <source>
        <dbReference type="PROSITE" id="PS51272"/>
    </source>
</evidence>
<dbReference type="InterPro" id="IPR000421">
    <property type="entry name" value="FA58C"/>
</dbReference>
<dbReference type="Gene3D" id="2.60.120.260">
    <property type="entry name" value="Galactose-binding domain-like"/>
    <property type="match status" value="2"/>
</dbReference>
<accession>A0ABQ1W5D5</accession>
<reference evidence="6" key="1">
    <citation type="journal article" date="2019" name="Int. J. Syst. Evol. Microbiol.">
        <title>The Global Catalogue of Microorganisms (GCM) 10K type strain sequencing project: providing services to taxonomists for standard genome sequencing and annotation.</title>
        <authorList>
            <consortium name="The Broad Institute Genomics Platform"/>
            <consortium name="The Broad Institute Genome Sequencing Center for Infectious Disease"/>
            <person name="Wu L."/>
            <person name="Ma J."/>
        </authorList>
    </citation>
    <scope>NUCLEOTIDE SEQUENCE [LARGE SCALE GENOMIC DNA]</scope>
    <source>
        <strain evidence="6">CGMCC 1.15420</strain>
    </source>
</reference>
<feature type="region of interest" description="Disordered" evidence="1">
    <location>
        <begin position="1040"/>
        <end position="1100"/>
    </location>
</feature>
<dbReference type="RefSeq" id="WP_120464299.1">
    <property type="nucleotide sequence ID" value="NZ_BMIW01000037.1"/>
</dbReference>
<gene>
    <name evidence="5" type="ORF">GCM10010913_39440</name>
</gene>
<dbReference type="Pfam" id="PF00754">
    <property type="entry name" value="F5_F8_type_C"/>
    <property type="match status" value="1"/>
</dbReference>
<feature type="signal peptide" evidence="2">
    <location>
        <begin position="1"/>
        <end position="26"/>
    </location>
</feature>
<dbReference type="EMBL" id="BMIW01000037">
    <property type="protein sequence ID" value="GGG13766.1"/>
    <property type="molecule type" value="Genomic_DNA"/>
</dbReference>
<dbReference type="Proteomes" id="UP000608420">
    <property type="component" value="Unassembled WGS sequence"/>
</dbReference>
<evidence type="ECO:0000259" key="3">
    <source>
        <dbReference type="PROSITE" id="PS50022"/>
    </source>
</evidence>
<comment type="caution">
    <text evidence="5">The sequence shown here is derived from an EMBL/GenBank/DDBJ whole genome shotgun (WGS) entry which is preliminary data.</text>
</comment>
<proteinExistence type="predicted"/>
<feature type="compositionally biased region" description="Gly residues" evidence="1">
    <location>
        <begin position="1040"/>
        <end position="1063"/>
    </location>
</feature>
<keyword evidence="2" id="KW-0732">Signal</keyword>
<evidence type="ECO:0008006" key="7">
    <source>
        <dbReference type="Google" id="ProtNLM"/>
    </source>
</evidence>
<feature type="region of interest" description="Disordered" evidence="1">
    <location>
        <begin position="59"/>
        <end position="99"/>
    </location>
</feature>
<feature type="domain" description="F5/8 type C" evidence="3">
    <location>
        <begin position="102"/>
        <end position="272"/>
    </location>
</feature>
<dbReference type="InterPro" id="IPR008979">
    <property type="entry name" value="Galactose-bd-like_sf"/>
</dbReference>
<evidence type="ECO:0000313" key="5">
    <source>
        <dbReference type="EMBL" id="GGG13766.1"/>
    </source>
</evidence>
<dbReference type="PANTHER" id="PTHR43308:SF5">
    <property type="entry name" value="S-LAYER PROTEIN _ PEPTIDOGLYCAN ENDO-BETA-N-ACETYLGLUCOSAMINIDASE"/>
    <property type="match status" value="1"/>
</dbReference>
<evidence type="ECO:0000313" key="6">
    <source>
        <dbReference type="Proteomes" id="UP000608420"/>
    </source>
</evidence>
<name>A0ABQ1W5D5_9BACL</name>
<evidence type="ECO:0000256" key="1">
    <source>
        <dbReference type="SAM" id="MobiDB-lite"/>
    </source>
</evidence>
<organism evidence="5 6">
    <name type="scientific">Paenibacillus aceti</name>
    <dbReference type="NCBI Taxonomy" id="1820010"/>
    <lineage>
        <taxon>Bacteria</taxon>
        <taxon>Bacillati</taxon>
        <taxon>Bacillota</taxon>
        <taxon>Bacilli</taxon>
        <taxon>Bacillales</taxon>
        <taxon>Paenibacillaceae</taxon>
        <taxon>Paenibacillus</taxon>
    </lineage>
</organism>
<dbReference type="InterPro" id="IPR051465">
    <property type="entry name" value="Cell_Envelope_Struct_Comp"/>
</dbReference>
<sequence length="1287" mass="141668">MRWGKRWLSVVMITVMLFALIPAAYAEETAPLISVEEEVTAGQKGEDGSNSAQITLPEAQEEQEGGEDQASLEPDAEANLDSAQTVSSEAQIPQTEPELQGVTSAVYGEPRNLASGLSYEWSEAPEAAYADESNKLTDGQYGGLDISDPAWVGHLKRKTREVVFDLGEPKSITNIKANFLQDWPTNNVLMPLTVSMYASEDKQNWGLLSHYATQTLWRDGQYRETYEWDGSKDGIKALGPDAKIAYARYVKVTFSMHTKAMSSVDEIEIWGTDGKAEDATIVPTQQPAFLAPGEATAGIKHLGLFYNGHYSNDLGTWMKERIIPNISYVDKTGEPVDWLFDGILYLGTFSPQGRSFGAGSDVPSILEDWEWYLDKTFASEGDMVQLNEATREVGAKLGQPDYKEKVVLMIPYPDEGVANFGTVDGENLSFRASVVGKEKALANRVKAIQWYLNEVQQRWTAADYSHLELVGMYWLEEQIGTSEDGPELLRLVSERVHAMTVSSGGHMKFFWIPHFLAYKSFMWQDVGIDAVAFQPNYFFEPMDYDRLEDAANIAKRYGMSNEFEFDDRMLTDGVFRERYIDYLNSGVETGLMTEGFNAYYQGNNAVYNSAMSTDPSNRVLYDWLYQYVQGTYQINQAEPPQVDVFMNGEPFQSGIILSDTESVQFTWQVREDDGLTKVTALFDGKPYTAGTVVPLAGKLGKHELVITVTSGKSVKTSYVVEASTDAAGIRALVDRFEQEQQIMSAAAVRSLYNYLEMMQRYEGKDAAQTAKYLKGLNAKLDQFMKADTLKAEAYPILKESIYYLADNLSQYKAVEASSTEGGNPNYVPSKAVDGFPATRWASDYVDNTWFQVDLGEARQIDTVRIDWEYARAKTYKLLVSDDKKTWTNVMEDDGVITAHDGKERVQFSPVTARYIKFQGVQRNTDYGYSFYEFGVYHLSGDGEVQDIDGLQAAVDAATKKVTIAGLLMNGDDQASVKLQVLDPQGKVHYEEQKVNHEDGKFQFTFTLKSDLEGTYEAYASTADMAAPVKVSFVYKKAGSGNGHGGSNGNGGNNSSSGSGGSSGGSSVPTSPPAPDSVEIKPQTDGSVKADAGTKPNSGGKTAVAQFTDLGKHIWAQEAIEQLAALGIVKGTSAATFSPAEQVSRAEFIVMLVRALDLQADVSSPFSDVPAEAYYSEAVSIAKQLGIVTGIDGSRFAPAAKITRQDMMVMTARAIQTAKGQAISGDSASLQGFKDTTEISDYAVESIVWMVEQGLIQGDREMLKPRDQATRAEAAVFMYRLLSSLGTD</sequence>
<dbReference type="Pfam" id="PF16147">
    <property type="entry name" value="DUF4855"/>
    <property type="match status" value="1"/>
</dbReference>
<protein>
    <recommendedName>
        <fullName evidence="7">DUF4855 domain-containing protein</fullName>
    </recommendedName>
</protein>
<dbReference type="InterPro" id="IPR054470">
    <property type="entry name" value="FIMAH_dom"/>
</dbReference>
<dbReference type="InterPro" id="IPR032329">
    <property type="entry name" value="DUF4855"/>
</dbReference>
<feature type="domain" description="F5/8 type C" evidence="3">
    <location>
        <begin position="797"/>
        <end position="938"/>
    </location>
</feature>
<feature type="domain" description="SLH" evidence="4">
    <location>
        <begin position="1166"/>
        <end position="1224"/>
    </location>
</feature>
<dbReference type="PROSITE" id="PS51272">
    <property type="entry name" value="SLH"/>
    <property type="match status" value="3"/>
</dbReference>
<dbReference type="SUPFAM" id="SSF49785">
    <property type="entry name" value="Galactose-binding domain-like"/>
    <property type="match status" value="2"/>
</dbReference>
<dbReference type="Pfam" id="PF00395">
    <property type="entry name" value="SLH"/>
    <property type="match status" value="3"/>
</dbReference>
<feature type="domain" description="SLH" evidence="4">
    <location>
        <begin position="1102"/>
        <end position="1165"/>
    </location>
</feature>
<feature type="compositionally biased region" description="Polar residues" evidence="1">
    <location>
        <begin position="81"/>
        <end position="94"/>
    </location>
</feature>
<dbReference type="PANTHER" id="PTHR43308">
    <property type="entry name" value="OUTER MEMBRANE PROTEIN ALPHA-RELATED"/>
    <property type="match status" value="1"/>
</dbReference>
<evidence type="ECO:0000256" key="2">
    <source>
        <dbReference type="SAM" id="SignalP"/>
    </source>
</evidence>
<dbReference type="Pfam" id="PF22888">
    <property type="entry name" value="FIMAH"/>
    <property type="match status" value="1"/>
</dbReference>
<keyword evidence="6" id="KW-1185">Reference proteome</keyword>
<dbReference type="InterPro" id="IPR001119">
    <property type="entry name" value="SLH_dom"/>
</dbReference>
<feature type="domain" description="SLH" evidence="4">
    <location>
        <begin position="1229"/>
        <end position="1287"/>
    </location>
</feature>
<dbReference type="PROSITE" id="PS50022">
    <property type="entry name" value="FA58C_3"/>
    <property type="match status" value="2"/>
</dbReference>